<evidence type="ECO:0000256" key="1">
    <source>
        <dbReference type="ARBA" id="ARBA00006336"/>
    </source>
</evidence>
<evidence type="ECO:0000259" key="8">
    <source>
        <dbReference type="Pfam" id="PF00857"/>
    </source>
</evidence>
<dbReference type="AlphaFoldDB" id="A0A9D1CGT2"/>
<dbReference type="GO" id="GO:0046872">
    <property type="term" value="F:metal ion binding"/>
    <property type="evidence" value="ECO:0007669"/>
    <property type="project" value="UniProtKB-KW"/>
</dbReference>
<dbReference type="CDD" id="cd01011">
    <property type="entry name" value="nicotinamidase"/>
    <property type="match status" value="1"/>
</dbReference>
<evidence type="ECO:0000313" key="10">
    <source>
        <dbReference type="Proteomes" id="UP000606463"/>
    </source>
</evidence>
<dbReference type="InterPro" id="IPR052347">
    <property type="entry name" value="Isochorismatase_Nicotinamidase"/>
</dbReference>
<dbReference type="GO" id="GO:0008936">
    <property type="term" value="F:nicotinamidase activity"/>
    <property type="evidence" value="ECO:0007669"/>
    <property type="project" value="UniProtKB-EC"/>
</dbReference>
<dbReference type="Pfam" id="PF00857">
    <property type="entry name" value="Isochorismatase"/>
    <property type="match status" value="1"/>
</dbReference>
<dbReference type="GO" id="GO:0019363">
    <property type="term" value="P:pyridine nucleotide biosynthetic process"/>
    <property type="evidence" value="ECO:0007669"/>
    <property type="project" value="UniProtKB-KW"/>
</dbReference>
<organism evidence="9 10">
    <name type="scientific">Aquifex aeolicus</name>
    <dbReference type="NCBI Taxonomy" id="63363"/>
    <lineage>
        <taxon>Bacteria</taxon>
        <taxon>Pseudomonadati</taxon>
        <taxon>Aquificota</taxon>
        <taxon>Aquificia</taxon>
        <taxon>Aquificales</taxon>
        <taxon>Aquificaceae</taxon>
        <taxon>Aquifex</taxon>
    </lineage>
</organism>
<dbReference type="Proteomes" id="UP000606463">
    <property type="component" value="Unassembled WGS sequence"/>
</dbReference>
<comment type="caution">
    <text evidence="9">The sequence shown here is derived from an EMBL/GenBank/DDBJ whole genome shotgun (WGS) entry which is preliminary data.</text>
</comment>
<dbReference type="EC" id="3.5.1.19" evidence="6"/>
<dbReference type="PANTHER" id="PTHR11080:SF2">
    <property type="entry name" value="LD05707P"/>
    <property type="match status" value="1"/>
</dbReference>
<dbReference type="InterPro" id="IPR036380">
    <property type="entry name" value="Isochorismatase-like_sf"/>
</dbReference>
<sequence>MRVKITSKDGLILVDIQKDFLPGGALPVPEGNKVIEPANRYIEIFTKAKAPIFATRDWHPENHISFKENGGIWPKHCVQNTEGARFADNLKLPPEVFIINKGDRAEFDAYSGFQGTILENLLRERGVKRIFVGGLATDYCVLNTVLGGLNLGFQVFWLSDASKGITPEGEQRARNLMLNGGAIELTLSDLEF</sequence>
<comment type="pathway">
    <text evidence="5">Cofactor biosynthesis; nicotinate biosynthesis; nicotinate from nicotinamide: step 1/1.</text>
</comment>
<dbReference type="SUPFAM" id="SSF52499">
    <property type="entry name" value="Isochorismatase-like hydrolases"/>
    <property type="match status" value="1"/>
</dbReference>
<evidence type="ECO:0000256" key="6">
    <source>
        <dbReference type="ARBA" id="ARBA00039017"/>
    </source>
</evidence>
<evidence type="ECO:0000313" key="9">
    <source>
        <dbReference type="EMBL" id="HIP98858.1"/>
    </source>
</evidence>
<dbReference type="Gene3D" id="3.40.50.850">
    <property type="entry name" value="Isochorismatase-like"/>
    <property type="match status" value="1"/>
</dbReference>
<evidence type="ECO:0000256" key="2">
    <source>
        <dbReference type="ARBA" id="ARBA00022642"/>
    </source>
</evidence>
<evidence type="ECO:0000256" key="5">
    <source>
        <dbReference type="ARBA" id="ARBA00037900"/>
    </source>
</evidence>
<name>A0A9D1CGT2_AQUAO</name>
<dbReference type="PANTHER" id="PTHR11080">
    <property type="entry name" value="PYRAZINAMIDASE/NICOTINAMIDASE"/>
    <property type="match status" value="1"/>
</dbReference>
<evidence type="ECO:0000256" key="4">
    <source>
        <dbReference type="ARBA" id="ARBA00022801"/>
    </source>
</evidence>
<comment type="similarity">
    <text evidence="1">Belongs to the isochorismatase family.</text>
</comment>
<keyword evidence="2" id="KW-0662">Pyridine nucleotide biosynthesis</keyword>
<gene>
    <name evidence="9" type="ORF">EYH37_05830</name>
</gene>
<feature type="domain" description="Isochorismatase-like" evidence="8">
    <location>
        <begin position="11"/>
        <end position="182"/>
    </location>
</feature>
<keyword evidence="4" id="KW-0378">Hydrolase</keyword>
<evidence type="ECO:0000256" key="7">
    <source>
        <dbReference type="ARBA" id="ARBA00043224"/>
    </source>
</evidence>
<dbReference type="InterPro" id="IPR000868">
    <property type="entry name" value="Isochorismatase-like_dom"/>
</dbReference>
<proteinExistence type="inferred from homology"/>
<accession>A0A9D1CGT2</accession>
<protein>
    <recommendedName>
        <fullName evidence="6">nicotinamidase</fullName>
        <ecNumber evidence="6">3.5.1.19</ecNumber>
    </recommendedName>
    <alternativeName>
        <fullName evidence="7">Nicotinamide deamidase</fullName>
    </alternativeName>
</protein>
<evidence type="ECO:0000256" key="3">
    <source>
        <dbReference type="ARBA" id="ARBA00022723"/>
    </source>
</evidence>
<dbReference type="EMBL" id="DQVE01000056">
    <property type="protein sequence ID" value="HIP98858.1"/>
    <property type="molecule type" value="Genomic_DNA"/>
</dbReference>
<keyword evidence="3" id="KW-0479">Metal-binding</keyword>
<reference evidence="9" key="1">
    <citation type="journal article" date="2020" name="ISME J.">
        <title>Gammaproteobacteria mediating utilization of methyl-, sulfur- and petroleum organic compounds in deep ocean hydrothermal plumes.</title>
        <authorList>
            <person name="Zhou Z."/>
            <person name="Liu Y."/>
            <person name="Pan J."/>
            <person name="Cron B.R."/>
            <person name="Toner B.M."/>
            <person name="Anantharaman K."/>
            <person name="Breier J.A."/>
            <person name="Dick G.J."/>
            <person name="Li M."/>
        </authorList>
    </citation>
    <scope>NUCLEOTIDE SEQUENCE</scope>
    <source>
        <strain evidence="9">SZUA-1501</strain>
    </source>
</reference>